<keyword evidence="1" id="KW-1133">Transmembrane helix</keyword>
<dbReference type="AlphaFoldDB" id="A0A099KLR7"/>
<dbReference type="InterPro" id="IPR023124">
    <property type="entry name" value="DUF3239_dom_sf"/>
</dbReference>
<evidence type="ECO:0000256" key="1">
    <source>
        <dbReference type="SAM" id="Phobius"/>
    </source>
</evidence>
<name>A0A099KLR7_COLPS</name>
<dbReference type="Gene3D" id="2.40.410.10">
    <property type="entry name" value="putative membrane protein from Corynebacterium diphtheriae superfamily"/>
    <property type="match status" value="1"/>
</dbReference>
<dbReference type="InterPro" id="IPR021632">
    <property type="entry name" value="DUF3239"/>
</dbReference>
<dbReference type="PATRIC" id="fig|28229.3.peg.3224"/>
<dbReference type="Pfam" id="PF11580">
    <property type="entry name" value="DUF3239"/>
    <property type="match status" value="1"/>
</dbReference>
<keyword evidence="1" id="KW-0812">Transmembrane</keyword>
<feature type="transmembrane region" description="Helical" evidence="1">
    <location>
        <begin position="52"/>
        <end position="69"/>
    </location>
</feature>
<evidence type="ECO:0008006" key="4">
    <source>
        <dbReference type="Google" id="ProtNLM"/>
    </source>
</evidence>
<proteinExistence type="predicted"/>
<organism evidence="2 3">
    <name type="scientific">Colwellia psychrerythraea</name>
    <name type="common">Vibrio psychroerythus</name>
    <dbReference type="NCBI Taxonomy" id="28229"/>
    <lineage>
        <taxon>Bacteria</taxon>
        <taxon>Pseudomonadati</taxon>
        <taxon>Pseudomonadota</taxon>
        <taxon>Gammaproteobacteria</taxon>
        <taxon>Alteromonadales</taxon>
        <taxon>Colwelliaceae</taxon>
        <taxon>Colwellia</taxon>
    </lineage>
</organism>
<accession>A0A099KLR7</accession>
<protein>
    <recommendedName>
        <fullName evidence="4">DUF3239 domain-containing protein</fullName>
    </recommendedName>
</protein>
<gene>
    <name evidence="2" type="ORF">GAB14E_0561</name>
</gene>
<comment type="caution">
    <text evidence="2">The sequence shown here is derived from an EMBL/GenBank/DDBJ whole genome shotgun (WGS) entry which is preliminary data.</text>
</comment>
<evidence type="ECO:0000313" key="3">
    <source>
        <dbReference type="Proteomes" id="UP000029868"/>
    </source>
</evidence>
<reference evidence="2 3" key="1">
    <citation type="submission" date="2014-08" db="EMBL/GenBank/DDBJ databases">
        <title>Genomic and Phenotypic Diversity of Colwellia psychrerythraea strains from Disparate Marine Basins.</title>
        <authorList>
            <person name="Techtmann S.M."/>
            <person name="Stelling S.C."/>
            <person name="Utturkar S.M."/>
            <person name="Alshibli N."/>
            <person name="Harris A."/>
            <person name="Brown S.D."/>
            <person name="Hazen T.C."/>
        </authorList>
    </citation>
    <scope>NUCLEOTIDE SEQUENCE [LARGE SCALE GENOMIC DNA]</scope>
    <source>
        <strain evidence="2 3">GAB14E</strain>
    </source>
</reference>
<sequence length="199" mass="22726">MKFTLDNDTSPTNKSEIILEPLNWLKYKSGIAIPLALSVLICTYFTYSYNKYFFIAVLVLVLINVFYWLRIKEHFKADSTPAIVISETPPLLAVYTNMAKYGDYYPAIKIEKFINKNNYKIGSKVATASIYSVGNEENDYWADFHPLPVNYATSNEAQLNFSLLSFSEDEWQELQAGINQLSATKTEGLYKITNSSSCW</sequence>
<dbReference type="EMBL" id="JQEC01000044">
    <property type="protein sequence ID" value="KGJ90897.1"/>
    <property type="molecule type" value="Genomic_DNA"/>
</dbReference>
<evidence type="ECO:0000313" key="2">
    <source>
        <dbReference type="EMBL" id="KGJ90897.1"/>
    </source>
</evidence>
<keyword evidence="1" id="KW-0472">Membrane</keyword>
<dbReference type="Proteomes" id="UP000029868">
    <property type="component" value="Unassembled WGS sequence"/>
</dbReference>
<dbReference type="RefSeq" id="WP_033083217.1">
    <property type="nucleotide sequence ID" value="NZ_JQEC01000044.1"/>
</dbReference>
<feature type="transmembrane region" description="Helical" evidence="1">
    <location>
        <begin position="29"/>
        <end position="46"/>
    </location>
</feature>